<keyword evidence="2 3" id="KW-0040">ANK repeat</keyword>
<keyword evidence="7" id="KW-1185">Reference proteome</keyword>
<evidence type="ECO:0000313" key="7">
    <source>
        <dbReference type="Proteomes" id="UP001150062"/>
    </source>
</evidence>
<evidence type="ECO:0000256" key="2">
    <source>
        <dbReference type="ARBA" id="ARBA00023043"/>
    </source>
</evidence>
<protein>
    <submittedName>
        <fullName evidence="6">Ankyrin repeat-containing protein</fullName>
    </submittedName>
</protein>
<dbReference type="InterPro" id="IPR002110">
    <property type="entry name" value="Ankyrin_rpt"/>
</dbReference>
<evidence type="ECO:0000256" key="3">
    <source>
        <dbReference type="PROSITE-ProRule" id="PRU00023"/>
    </source>
</evidence>
<dbReference type="PROSITE" id="PS50297">
    <property type="entry name" value="ANK_REP_REGION"/>
    <property type="match status" value="2"/>
</dbReference>
<dbReference type="Proteomes" id="UP001150062">
    <property type="component" value="Unassembled WGS sequence"/>
</dbReference>
<name>A0ABQ8Y3X7_9EUKA</name>
<dbReference type="InterPro" id="IPR036770">
    <property type="entry name" value="Ankyrin_rpt-contain_sf"/>
</dbReference>
<feature type="coiled-coil region" evidence="4">
    <location>
        <begin position="402"/>
        <end position="440"/>
    </location>
</feature>
<proteinExistence type="predicted"/>
<dbReference type="PANTHER" id="PTHR24198:SF165">
    <property type="entry name" value="ANKYRIN REPEAT-CONTAINING PROTEIN-RELATED"/>
    <property type="match status" value="1"/>
</dbReference>
<dbReference type="PANTHER" id="PTHR24198">
    <property type="entry name" value="ANKYRIN REPEAT AND PROTEIN KINASE DOMAIN-CONTAINING PROTEIN"/>
    <property type="match status" value="1"/>
</dbReference>
<feature type="compositionally biased region" description="Low complexity" evidence="5">
    <location>
        <begin position="371"/>
        <end position="386"/>
    </location>
</feature>
<dbReference type="SUPFAM" id="SSF48403">
    <property type="entry name" value="Ankyrin repeat"/>
    <property type="match status" value="1"/>
</dbReference>
<accession>A0ABQ8Y3X7</accession>
<feature type="region of interest" description="Disordered" evidence="5">
    <location>
        <begin position="368"/>
        <end position="387"/>
    </location>
</feature>
<feature type="repeat" description="ANK" evidence="3">
    <location>
        <begin position="253"/>
        <end position="285"/>
    </location>
</feature>
<dbReference type="Gene3D" id="1.25.40.20">
    <property type="entry name" value="Ankyrin repeat-containing domain"/>
    <property type="match status" value="1"/>
</dbReference>
<organism evidence="6 7">
    <name type="scientific">Anaeramoeba flamelloides</name>
    <dbReference type="NCBI Taxonomy" id="1746091"/>
    <lineage>
        <taxon>Eukaryota</taxon>
        <taxon>Metamonada</taxon>
        <taxon>Anaeramoebidae</taxon>
        <taxon>Anaeramoeba</taxon>
    </lineage>
</organism>
<evidence type="ECO:0000313" key="6">
    <source>
        <dbReference type="EMBL" id="KAJ6239310.1"/>
    </source>
</evidence>
<gene>
    <name evidence="6" type="ORF">M0813_25193</name>
</gene>
<dbReference type="PROSITE" id="PS50088">
    <property type="entry name" value="ANK_REPEAT"/>
    <property type="match status" value="3"/>
</dbReference>
<evidence type="ECO:0000256" key="4">
    <source>
        <dbReference type="SAM" id="Coils"/>
    </source>
</evidence>
<dbReference type="EMBL" id="JAOAOG010000226">
    <property type="protein sequence ID" value="KAJ6239310.1"/>
    <property type="molecule type" value="Genomic_DNA"/>
</dbReference>
<keyword evidence="1" id="KW-0677">Repeat</keyword>
<reference evidence="6" key="1">
    <citation type="submission" date="2022-08" db="EMBL/GenBank/DDBJ databases">
        <title>Novel sulfate-reducing endosymbionts in the free-living metamonad Anaeramoeba.</title>
        <authorList>
            <person name="Jerlstrom-Hultqvist J."/>
            <person name="Cepicka I."/>
            <person name="Gallot-Lavallee L."/>
            <person name="Salas-Leiva D."/>
            <person name="Curtis B.A."/>
            <person name="Zahonova K."/>
            <person name="Pipaliya S."/>
            <person name="Dacks J."/>
            <person name="Roger A.J."/>
        </authorList>
    </citation>
    <scope>NUCLEOTIDE SEQUENCE</scope>
    <source>
        <strain evidence="6">Schooner1</strain>
    </source>
</reference>
<evidence type="ECO:0000256" key="5">
    <source>
        <dbReference type="SAM" id="MobiDB-lite"/>
    </source>
</evidence>
<dbReference type="Pfam" id="PF12796">
    <property type="entry name" value="Ank_2"/>
    <property type="match status" value="2"/>
</dbReference>
<keyword evidence="4" id="KW-0175">Coiled coil</keyword>
<comment type="caution">
    <text evidence="6">The sequence shown here is derived from an EMBL/GenBank/DDBJ whole genome shotgun (WGS) entry which is preliminary data.</text>
</comment>
<dbReference type="Pfam" id="PF00023">
    <property type="entry name" value="Ank"/>
    <property type="match status" value="1"/>
</dbReference>
<feature type="repeat" description="ANK" evidence="3">
    <location>
        <begin position="286"/>
        <end position="318"/>
    </location>
</feature>
<sequence>MTTDKLKFQDDKTWSRELQLSIRNNQEEKLENILKSNPEYLDQINNPDKWTVKHKSTTWLIFAIRQKNLNTIKILLDNGADPKILPKRKTTTTLIEAFKTQNKEIVELIQKSNPDVLQITKDNTDAFSESISSKNLNWVKWVFEQDREHFSQKQLKKTYVSYAIEDGNLEILDFLLISGLNPHEKNDDSTSPVLLACERNSTEYVKKLLEYKCDPNCVDQDGWFPLLSATLNSNPEMILMLLKNGANPNQTFKGNSPLHFAVKEKNSKIAELLLQYAVNILEVNEDNLTPLEIASIHGNAEIIEMILIKSNQLVKKDNKLVNSIRERAKKVAKSEKIAKLFDNDWSGYINGLNNLSLRSEYIPILEPKKTNNNNINNNSNSNKNNNGLLVNSQQIQKRPNGKLTEKQELEIELQQIQSLNQNLKQAIDDRKKDLEQLNIEK</sequence>
<evidence type="ECO:0000256" key="1">
    <source>
        <dbReference type="ARBA" id="ARBA00022737"/>
    </source>
</evidence>
<dbReference type="SMART" id="SM00248">
    <property type="entry name" value="ANK"/>
    <property type="match status" value="7"/>
</dbReference>
<feature type="repeat" description="ANK" evidence="3">
    <location>
        <begin position="221"/>
        <end position="253"/>
    </location>
</feature>